<keyword evidence="4" id="KW-1185">Reference proteome</keyword>
<dbReference type="RefSeq" id="WP_219019543.1">
    <property type="nucleotide sequence ID" value="NZ_CP079203.1"/>
</dbReference>
<feature type="domain" description="Ice-binding protein C-terminal" evidence="2">
    <location>
        <begin position="205"/>
        <end position="228"/>
    </location>
</feature>
<reference evidence="4" key="1">
    <citation type="submission" date="2023-07" db="EMBL/GenBank/DDBJ databases">
        <title>Whole genome sequence analysis of rice epiphytic Sphingomonas sanguinis OsEp_Plm_15B2.</title>
        <authorList>
            <person name="Sahu K.P."/>
            <person name="Asharani P."/>
            <person name="Reddy B."/>
            <person name="Kumar A."/>
        </authorList>
    </citation>
    <scope>NUCLEOTIDE SEQUENCE [LARGE SCALE GENOMIC DNA]</scope>
    <source>
        <strain evidence="4">OsEp_Plm_15B2</strain>
    </source>
</reference>
<accession>A0ABU5LVI5</accession>
<evidence type="ECO:0000313" key="4">
    <source>
        <dbReference type="Proteomes" id="UP001292182"/>
    </source>
</evidence>
<sequence length="234" mass="24263">MAGMIKMMAMAGVMAGALVASAAGATGTSTSVTNLKAGTGISVDGNQVPSNPSILIDFNGASTNYGQGFSLSGGALTTGSANGYSQPTGDFTQYLMVNAQQTANLTTKDNTYSGFGLYWGSIDSFNKLEVLNAAGNVIETILGSNVVNPGADAAGSNYNDFKYNRYVTYTLDQLSGERISGLRFFSDKTAFELDNVSFFGGKPTSVPEPATLTLFGAGIAGMVAASRRRRKKTA</sequence>
<feature type="signal peptide" evidence="1">
    <location>
        <begin position="1"/>
        <end position="22"/>
    </location>
</feature>
<evidence type="ECO:0000256" key="1">
    <source>
        <dbReference type="SAM" id="SignalP"/>
    </source>
</evidence>
<gene>
    <name evidence="3" type="ORF">N4G62_18080</name>
</gene>
<evidence type="ECO:0000259" key="2">
    <source>
        <dbReference type="Pfam" id="PF07589"/>
    </source>
</evidence>
<comment type="caution">
    <text evidence="3">The sequence shown here is derived from an EMBL/GenBank/DDBJ whole genome shotgun (WGS) entry which is preliminary data.</text>
</comment>
<dbReference type="EMBL" id="JAOBTW010000028">
    <property type="protein sequence ID" value="MDZ7283940.1"/>
    <property type="molecule type" value="Genomic_DNA"/>
</dbReference>
<feature type="chain" id="PRO_5045332767" evidence="1">
    <location>
        <begin position="23"/>
        <end position="234"/>
    </location>
</feature>
<organism evidence="3 4">
    <name type="scientific">Sphingomonas sanguinis</name>
    <dbReference type="NCBI Taxonomy" id="33051"/>
    <lineage>
        <taxon>Bacteria</taxon>
        <taxon>Pseudomonadati</taxon>
        <taxon>Pseudomonadota</taxon>
        <taxon>Alphaproteobacteria</taxon>
        <taxon>Sphingomonadales</taxon>
        <taxon>Sphingomonadaceae</taxon>
        <taxon>Sphingomonas</taxon>
    </lineage>
</organism>
<keyword evidence="1" id="KW-0732">Signal</keyword>
<protein>
    <submittedName>
        <fullName evidence="3">PEP-CTERM sorting domain-containing protein</fullName>
    </submittedName>
</protein>
<name>A0ABU5LVI5_9SPHN</name>
<dbReference type="Pfam" id="PF07589">
    <property type="entry name" value="PEP-CTERM"/>
    <property type="match status" value="1"/>
</dbReference>
<dbReference type="NCBIfam" id="TIGR02595">
    <property type="entry name" value="PEP_CTERM"/>
    <property type="match status" value="1"/>
</dbReference>
<proteinExistence type="predicted"/>
<dbReference type="Proteomes" id="UP001292182">
    <property type="component" value="Unassembled WGS sequence"/>
</dbReference>
<evidence type="ECO:0000313" key="3">
    <source>
        <dbReference type="EMBL" id="MDZ7283940.1"/>
    </source>
</evidence>
<dbReference type="InterPro" id="IPR013424">
    <property type="entry name" value="Ice-binding_C"/>
</dbReference>